<feature type="transmembrane region" description="Helical" evidence="8">
    <location>
        <begin position="45"/>
        <end position="64"/>
    </location>
</feature>
<keyword evidence="7 8" id="KW-0472">Membrane</keyword>
<feature type="transmembrane region" description="Helical" evidence="8">
    <location>
        <begin position="99"/>
        <end position="116"/>
    </location>
</feature>
<reference evidence="9 10" key="1">
    <citation type="submission" date="2015-01" db="EMBL/GenBank/DDBJ databases">
        <authorList>
            <person name="Xiang T."/>
            <person name="Song Y."/>
            <person name="Huang L."/>
            <person name="Wang B."/>
            <person name="Wu P."/>
        </authorList>
    </citation>
    <scope>NUCLEOTIDE SEQUENCE [LARGE SCALE GENOMIC DNA]</scope>
    <source>
        <strain evidence="9 10">Cc12</strain>
    </source>
</reference>
<dbReference type="PANTHER" id="PTHR30269">
    <property type="entry name" value="TRANSMEMBRANE PROTEIN YFCA"/>
    <property type="match status" value="1"/>
</dbReference>
<feature type="transmembrane region" description="Helical" evidence="8">
    <location>
        <begin position="199"/>
        <end position="215"/>
    </location>
</feature>
<dbReference type="InterPro" id="IPR002781">
    <property type="entry name" value="TM_pro_TauE-like"/>
</dbReference>
<evidence type="ECO:0000256" key="1">
    <source>
        <dbReference type="ARBA" id="ARBA00004651"/>
    </source>
</evidence>
<dbReference type="InterPro" id="IPR052017">
    <property type="entry name" value="TSUP"/>
</dbReference>
<name>A0A0B7HIL7_9FLAO</name>
<protein>
    <recommendedName>
        <fullName evidence="8">Probable membrane transporter protein</fullName>
    </recommendedName>
</protein>
<dbReference type="PANTHER" id="PTHR30269:SF23">
    <property type="entry name" value="MEMBRANE TRANSPORTER PROTEIN YDHB-RELATED"/>
    <property type="match status" value="1"/>
</dbReference>
<evidence type="ECO:0000313" key="9">
    <source>
        <dbReference type="EMBL" id="CEN39581.1"/>
    </source>
</evidence>
<proteinExistence type="inferred from homology"/>
<evidence type="ECO:0000256" key="3">
    <source>
        <dbReference type="ARBA" id="ARBA00022448"/>
    </source>
</evidence>
<dbReference type="AlphaFoldDB" id="A0A0B7HIL7"/>
<feature type="transmembrane region" description="Helical" evidence="8">
    <location>
        <begin position="7"/>
        <end position="33"/>
    </location>
</feature>
<keyword evidence="4 8" id="KW-1003">Cell membrane</keyword>
<dbReference type="GO" id="GO:0005886">
    <property type="term" value="C:plasma membrane"/>
    <property type="evidence" value="ECO:0007669"/>
    <property type="project" value="UniProtKB-SubCell"/>
</dbReference>
<sequence length="286" mass="30205">MTDFIILFIASISAGMLGALTGLGGGAIIVPLLSIGFGVPMHQAVGASLICIIGTSSGAASAYVREGFTNLRVGIFLEVATTLGAIGGAMLAGLLPENLLAIIFGAILILTVLLNLRPKPNYEYPRIKGSWSERLKLYGSYPNANNEISYAARNVLAGFSMMGFAGMISGLLGLGGGAFKVLAMDNIMKLPFKVSTTTSNFMIGVTAAASALIYFQRGDILPQLAAPVLLGVVVGSVTGARIFMKAKVKSLKILFAFVVSSISIYMDFINAPLKKKHYLLNMDYEY</sequence>
<accession>A0A0B7HIL7</accession>
<evidence type="ECO:0000256" key="6">
    <source>
        <dbReference type="ARBA" id="ARBA00022989"/>
    </source>
</evidence>
<evidence type="ECO:0000313" key="10">
    <source>
        <dbReference type="Proteomes" id="UP000044026"/>
    </source>
</evidence>
<keyword evidence="3" id="KW-0813">Transport</keyword>
<feature type="transmembrane region" description="Helical" evidence="8">
    <location>
        <begin position="155"/>
        <end position="179"/>
    </location>
</feature>
<comment type="similarity">
    <text evidence="2 8">Belongs to the 4-toluene sulfonate uptake permease (TSUP) (TC 2.A.102) family.</text>
</comment>
<organism evidence="9 10">
    <name type="scientific">Capnocytophaga canimorsus</name>
    <dbReference type="NCBI Taxonomy" id="28188"/>
    <lineage>
        <taxon>Bacteria</taxon>
        <taxon>Pseudomonadati</taxon>
        <taxon>Bacteroidota</taxon>
        <taxon>Flavobacteriia</taxon>
        <taxon>Flavobacteriales</taxon>
        <taxon>Flavobacteriaceae</taxon>
        <taxon>Capnocytophaga</taxon>
    </lineage>
</organism>
<feature type="transmembrane region" description="Helical" evidence="8">
    <location>
        <begin position="224"/>
        <end position="244"/>
    </location>
</feature>
<feature type="transmembrane region" description="Helical" evidence="8">
    <location>
        <begin position="71"/>
        <end position="93"/>
    </location>
</feature>
<evidence type="ECO:0000256" key="5">
    <source>
        <dbReference type="ARBA" id="ARBA00022692"/>
    </source>
</evidence>
<evidence type="ECO:0000256" key="7">
    <source>
        <dbReference type="ARBA" id="ARBA00023136"/>
    </source>
</evidence>
<evidence type="ECO:0000256" key="4">
    <source>
        <dbReference type="ARBA" id="ARBA00022475"/>
    </source>
</evidence>
<dbReference type="Proteomes" id="UP000044026">
    <property type="component" value="Unassembled WGS sequence"/>
</dbReference>
<evidence type="ECO:0000256" key="2">
    <source>
        <dbReference type="ARBA" id="ARBA00009142"/>
    </source>
</evidence>
<gene>
    <name evidence="9" type="ORF">CCAN12_770009</name>
</gene>
<feature type="transmembrane region" description="Helical" evidence="8">
    <location>
        <begin position="250"/>
        <end position="269"/>
    </location>
</feature>
<dbReference type="EMBL" id="CDOE01000075">
    <property type="protein sequence ID" value="CEN39581.1"/>
    <property type="molecule type" value="Genomic_DNA"/>
</dbReference>
<comment type="subcellular location">
    <subcellularLocation>
        <location evidence="1 8">Cell membrane</location>
        <topology evidence="1 8">Multi-pass membrane protein</topology>
    </subcellularLocation>
</comment>
<keyword evidence="5 8" id="KW-0812">Transmembrane</keyword>
<evidence type="ECO:0000256" key="8">
    <source>
        <dbReference type="RuleBase" id="RU363041"/>
    </source>
</evidence>
<dbReference type="Pfam" id="PF01925">
    <property type="entry name" value="TauE"/>
    <property type="match status" value="1"/>
</dbReference>
<keyword evidence="6 8" id="KW-1133">Transmembrane helix</keyword>